<dbReference type="Proteomes" id="UP000646827">
    <property type="component" value="Unassembled WGS sequence"/>
</dbReference>
<evidence type="ECO:0008006" key="3">
    <source>
        <dbReference type="Google" id="ProtNLM"/>
    </source>
</evidence>
<reference evidence="1 2" key="1">
    <citation type="submission" date="2020-12" db="EMBL/GenBank/DDBJ databases">
        <title>Metabolic potential, ecology and presence of endohyphal bacteria is reflected in genomic diversity of Mucoromycotina.</title>
        <authorList>
            <person name="Muszewska A."/>
            <person name="Okrasinska A."/>
            <person name="Steczkiewicz K."/>
            <person name="Drgas O."/>
            <person name="Orlowska M."/>
            <person name="Perlinska-Lenart U."/>
            <person name="Aleksandrzak-Piekarczyk T."/>
            <person name="Szatraj K."/>
            <person name="Zielenkiewicz U."/>
            <person name="Pilsyk S."/>
            <person name="Malc E."/>
            <person name="Mieczkowski P."/>
            <person name="Kruszewska J.S."/>
            <person name="Biernat P."/>
            <person name="Pawlowska J."/>
        </authorList>
    </citation>
    <scope>NUCLEOTIDE SEQUENCE [LARGE SCALE GENOMIC DNA]</scope>
    <source>
        <strain evidence="1 2">CBS 142.35</strain>
    </source>
</reference>
<proteinExistence type="predicted"/>
<protein>
    <recommendedName>
        <fullName evidence="3">Transposase domain-containing protein</fullName>
    </recommendedName>
</protein>
<dbReference type="InterPro" id="IPR004242">
    <property type="entry name" value="Transposase_21"/>
</dbReference>
<evidence type="ECO:0000313" key="1">
    <source>
        <dbReference type="EMBL" id="KAG2213713.1"/>
    </source>
</evidence>
<sequence length="598" mass="67007">MLYLPIADQLATFIAHSPTRQLLRNKATSSGEIRIIFDGSVVKEKYFGDNDLVCVLYVDGFRPYIHSVVSITIVHLVLMNLPDDKMYKNENMLQASIIPTSSHDDNLDSFLAPLIQEMKQLESRGIDVLCDNGVERHYTANLVMATGDIPGCASLCHHSGHMSYYGCRICLIKGQRLESPKSVSRRESNDTSSAGYGMYFPGEAGPPRLEYDFRTGDKEHNIKSPSPFTELQSFSGSGPFFFGCDEMHLYGCNIGPGVFAWLTNPILRAPYLLNKAQKISVSNAIKKSIPTWPGTFEGIIKDVMNTTKDSRAVDFIALLQYVVPTIVIDQLEATNCPKEAISALACLVKACSLSLSWKITTADIESINEAVKSWHNYTVDNIPKNLQTVCLHYLHHVPEVLRLYGPLRGIGARCMERSVGLFDKMIKSTKIPGVNAGNQLKMVAASRFQTRTNKQEIIELEGVDPEATRSQVIYYGDRTSNEPELWGPHLAEMTTDDFADTYNLTHYLRNYWVRVRKVLPGSLPLLKKNIHVGKRLNFNEISYDCKLPLRTEKHGTFIKLELPVDMNAYGGLASEDRSEPRVFFGEALLFFWSSVHGG</sequence>
<evidence type="ECO:0000313" key="2">
    <source>
        <dbReference type="Proteomes" id="UP000646827"/>
    </source>
</evidence>
<accession>A0A8H7VEP2</accession>
<dbReference type="EMBL" id="JAEPRB010000662">
    <property type="protein sequence ID" value="KAG2213713.1"/>
    <property type="molecule type" value="Genomic_DNA"/>
</dbReference>
<comment type="caution">
    <text evidence="1">The sequence shown here is derived from an EMBL/GenBank/DDBJ whole genome shotgun (WGS) entry which is preliminary data.</text>
</comment>
<name>A0A8H7VEP2_9FUNG</name>
<organism evidence="1 2">
    <name type="scientific">Circinella minor</name>
    <dbReference type="NCBI Taxonomy" id="1195481"/>
    <lineage>
        <taxon>Eukaryota</taxon>
        <taxon>Fungi</taxon>
        <taxon>Fungi incertae sedis</taxon>
        <taxon>Mucoromycota</taxon>
        <taxon>Mucoromycotina</taxon>
        <taxon>Mucoromycetes</taxon>
        <taxon>Mucorales</taxon>
        <taxon>Lichtheimiaceae</taxon>
        <taxon>Circinella</taxon>
    </lineage>
</organism>
<keyword evidence="2" id="KW-1185">Reference proteome</keyword>
<gene>
    <name evidence="1" type="ORF">INT45_012955</name>
</gene>
<dbReference type="OrthoDB" id="2289822at2759"/>
<dbReference type="AlphaFoldDB" id="A0A8H7VEP2"/>
<dbReference type="Pfam" id="PF02992">
    <property type="entry name" value="Transposase_21"/>
    <property type="match status" value="1"/>
</dbReference>